<evidence type="ECO:0000256" key="12">
    <source>
        <dbReference type="SAM" id="SignalP"/>
    </source>
</evidence>
<evidence type="ECO:0000256" key="6">
    <source>
        <dbReference type="ARBA" id="ARBA00022723"/>
    </source>
</evidence>
<feature type="signal peptide" evidence="12">
    <location>
        <begin position="1"/>
        <end position="25"/>
    </location>
</feature>
<keyword evidence="7 11" id="KW-0274">FAD</keyword>
<dbReference type="EC" id="2.7.1.180" evidence="2 11"/>
<keyword evidence="12" id="KW-0732">Signal</keyword>
<evidence type="ECO:0000256" key="4">
    <source>
        <dbReference type="ARBA" id="ARBA00022630"/>
    </source>
</evidence>
<dbReference type="GO" id="GO:0016740">
    <property type="term" value="F:transferase activity"/>
    <property type="evidence" value="ECO:0007669"/>
    <property type="project" value="UniProtKB-KW"/>
</dbReference>
<dbReference type="Gene3D" id="3.10.520.10">
    <property type="entry name" value="ApbE-like domains"/>
    <property type="match status" value="1"/>
</dbReference>
<dbReference type="RefSeq" id="WP_233677840.1">
    <property type="nucleotide sequence ID" value="NZ_JAJUOS010000014.1"/>
</dbReference>
<comment type="similarity">
    <text evidence="11">Belongs to the ApbE family.</text>
</comment>
<keyword evidence="8 11" id="KW-0460">Magnesium</keyword>
<evidence type="ECO:0000256" key="1">
    <source>
        <dbReference type="ARBA" id="ARBA00001946"/>
    </source>
</evidence>
<protein>
    <recommendedName>
        <fullName evidence="3 11">FAD:protein FMN transferase</fullName>
        <ecNumber evidence="2 11">2.7.1.180</ecNumber>
    </recommendedName>
    <alternativeName>
        <fullName evidence="9 11">Flavin transferase</fullName>
    </alternativeName>
</protein>
<dbReference type="PIRSF" id="PIRSF006268">
    <property type="entry name" value="ApbE"/>
    <property type="match status" value="1"/>
</dbReference>
<dbReference type="Pfam" id="PF02424">
    <property type="entry name" value="ApbE"/>
    <property type="match status" value="1"/>
</dbReference>
<dbReference type="EMBL" id="JAJUOS010000014">
    <property type="protein sequence ID" value="MCE5974905.1"/>
    <property type="molecule type" value="Genomic_DNA"/>
</dbReference>
<reference evidence="13 14" key="1">
    <citation type="submission" date="2021-12" db="EMBL/GenBank/DDBJ databases">
        <title>Sinirhodobacter sp. WL0062 is a bacterium isolated from seawater.</title>
        <authorList>
            <person name="Wang L."/>
            <person name="He W."/>
            <person name="Zhang D.-F."/>
        </authorList>
    </citation>
    <scope>NUCLEOTIDE SEQUENCE [LARGE SCALE GENOMIC DNA]</scope>
    <source>
        <strain evidence="13 14">WL0062</strain>
    </source>
</reference>
<name>A0ABS8Z053_9RHOB</name>
<dbReference type="SUPFAM" id="SSF143631">
    <property type="entry name" value="ApbE-like"/>
    <property type="match status" value="1"/>
</dbReference>
<proteinExistence type="inferred from homology"/>
<evidence type="ECO:0000256" key="11">
    <source>
        <dbReference type="PIRNR" id="PIRNR006268"/>
    </source>
</evidence>
<evidence type="ECO:0000313" key="14">
    <source>
        <dbReference type="Proteomes" id="UP001521181"/>
    </source>
</evidence>
<evidence type="ECO:0000256" key="8">
    <source>
        <dbReference type="ARBA" id="ARBA00022842"/>
    </source>
</evidence>
<dbReference type="InterPro" id="IPR003374">
    <property type="entry name" value="ApbE-like_sf"/>
</dbReference>
<evidence type="ECO:0000256" key="2">
    <source>
        <dbReference type="ARBA" id="ARBA00011955"/>
    </source>
</evidence>
<comment type="caution">
    <text evidence="13">The sequence shown here is derived from an EMBL/GenBank/DDBJ whole genome shotgun (WGS) entry which is preliminary data.</text>
</comment>
<dbReference type="InterPro" id="IPR006311">
    <property type="entry name" value="TAT_signal"/>
</dbReference>
<keyword evidence="5 11" id="KW-0808">Transferase</keyword>
<dbReference type="PROSITE" id="PS51318">
    <property type="entry name" value="TAT"/>
    <property type="match status" value="1"/>
</dbReference>
<comment type="cofactor">
    <cofactor evidence="1">
        <name>Mg(2+)</name>
        <dbReference type="ChEBI" id="CHEBI:18420"/>
    </cofactor>
</comment>
<comment type="catalytic activity">
    <reaction evidence="10 11">
        <text>L-threonyl-[protein] + FAD = FMN-L-threonyl-[protein] + AMP + H(+)</text>
        <dbReference type="Rhea" id="RHEA:36847"/>
        <dbReference type="Rhea" id="RHEA-COMP:11060"/>
        <dbReference type="Rhea" id="RHEA-COMP:11061"/>
        <dbReference type="ChEBI" id="CHEBI:15378"/>
        <dbReference type="ChEBI" id="CHEBI:30013"/>
        <dbReference type="ChEBI" id="CHEBI:57692"/>
        <dbReference type="ChEBI" id="CHEBI:74257"/>
        <dbReference type="ChEBI" id="CHEBI:456215"/>
        <dbReference type="EC" id="2.7.1.180"/>
    </reaction>
</comment>
<dbReference type="Proteomes" id="UP001521181">
    <property type="component" value="Unassembled WGS sequence"/>
</dbReference>
<organism evidence="13 14">
    <name type="scientific">Rhodobacter flavimaris</name>
    <dbReference type="NCBI Taxonomy" id="2907145"/>
    <lineage>
        <taxon>Bacteria</taxon>
        <taxon>Pseudomonadati</taxon>
        <taxon>Pseudomonadota</taxon>
        <taxon>Alphaproteobacteria</taxon>
        <taxon>Rhodobacterales</taxon>
        <taxon>Rhodobacter group</taxon>
        <taxon>Rhodobacter</taxon>
    </lineage>
</organism>
<accession>A0ABS8Z053</accession>
<evidence type="ECO:0000256" key="5">
    <source>
        <dbReference type="ARBA" id="ARBA00022679"/>
    </source>
</evidence>
<evidence type="ECO:0000256" key="3">
    <source>
        <dbReference type="ARBA" id="ARBA00016337"/>
    </source>
</evidence>
<keyword evidence="6 11" id="KW-0479">Metal-binding</keyword>
<dbReference type="InterPro" id="IPR024932">
    <property type="entry name" value="ApbE"/>
</dbReference>
<keyword evidence="14" id="KW-1185">Reference proteome</keyword>
<evidence type="ECO:0000256" key="7">
    <source>
        <dbReference type="ARBA" id="ARBA00022827"/>
    </source>
</evidence>
<dbReference type="PANTHER" id="PTHR30040">
    <property type="entry name" value="THIAMINE BIOSYNTHESIS LIPOPROTEIN APBE"/>
    <property type="match status" value="1"/>
</dbReference>
<dbReference type="PANTHER" id="PTHR30040:SF2">
    <property type="entry name" value="FAD:PROTEIN FMN TRANSFERASE"/>
    <property type="match status" value="1"/>
</dbReference>
<feature type="chain" id="PRO_5046780023" description="FAD:protein FMN transferase" evidence="12">
    <location>
        <begin position="26"/>
        <end position="329"/>
    </location>
</feature>
<evidence type="ECO:0000313" key="13">
    <source>
        <dbReference type="EMBL" id="MCE5974905.1"/>
    </source>
</evidence>
<evidence type="ECO:0000256" key="10">
    <source>
        <dbReference type="ARBA" id="ARBA00048540"/>
    </source>
</evidence>
<sequence length="329" mass="34041">MPIRPTRRQLIALAGAALCAGSARAQAPALLTGASPVETLEGRAFASHWRVTLAAGSVGERHRAGLEHLLAQVDRQMSPWRADSELSRFNAAHRETAVSPAVARVARAALDIAQRSGGAFDPTVGPLVAQWGFGRISGSGAGHWQGLSAGAVDLTKDDPGLTMDLCGIAKGYALDLMAGHLLEAGYADFLIDLGGELKSAGSHPAGREWHVAIEDPRLNSDGAAAGLRLPSGLAVATSGLRAQSYGLGGHRYGHIIDPHTARPTEGAIASVSVLDRSAMRADGWATALVAAGANGPDIARSNDIATLFLVDTGEGLRAETTGGFDRLMM</sequence>
<gene>
    <name evidence="13" type="ORF">LZA78_15580</name>
</gene>
<keyword evidence="4 11" id="KW-0285">Flavoprotein</keyword>
<evidence type="ECO:0000256" key="9">
    <source>
        <dbReference type="ARBA" id="ARBA00031306"/>
    </source>
</evidence>